<dbReference type="InterPro" id="IPR014721">
    <property type="entry name" value="Ribsml_uS5_D2-typ_fold_subgr"/>
</dbReference>
<dbReference type="SUPFAM" id="SSF54211">
    <property type="entry name" value="Ribosomal protein S5 domain 2-like"/>
    <property type="match status" value="1"/>
</dbReference>
<feature type="domain" description="Translation elongation factor EFG/EF2" evidence="4">
    <location>
        <begin position="1"/>
        <end position="37"/>
    </location>
</feature>
<dbReference type="STRING" id="1427503.HE1_00015"/>
<keyword evidence="5" id="KW-0251">Elongation factor</keyword>
<keyword evidence="2" id="KW-0648">Protein biosynthesis</keyword>
<dbReference type="Proteomes" id="UP000024842">
    <property type="component" value="Unassembled WGS sequence"/>
</dbReference>
<proteinExistence type="predicted"/>
<evidence type="ECO:0000259" key="4">
    <source>
        <dbReference type="Pfam" id="PF03764"/>
    </source>
</evidence>
<evidence type="ECO:0000313" key="6">
    <source>
        <dbReference type="Proteomes" id="UP000024842"/>
    </source>
</evidence>
<dbReference type="GO" id="GO:0005525">
    <property type="term" value="F:GTP binding"/>
    <property type="evidence" value="ECO:0007669"/>
    <property type="project" value="UniProtKB-KW"/>
</dbReference>
<reference evidence="5 6" key="1">
    <citation type="journal article" date="2014" name="FEMS Microbiol. Lett.">
        <title>Draft genome sequences of three Holospora species (Holospora obtusa, Holospora undulata, and Holospora elegans), endonuclear symbiotic bacteria of the ciliate Paramecium caudatum.</title>
        <authorList>
            <person name="Dohra H."/>
            <person name="Tanaka K."/>
            <person name="Suzuki T."/>
            <person name="Fujishima M."/>
            <person name="Suzuki H."/>
        </authorList>
    </citation>
    <scope>NUCLEOTIDE SEQUENCE [LARGE SCALE GENOMIC DNA]</scope>
    <source>
        <strain evidence="5 6">E1</strain>
    </source>
</reference>
<dbReference type="Gene3D" id="3.30.230.10">
    <property type="match status" value="1"/>
</dbReference>
<accession>A0A023DWM8</accession>
<dbReference type="AlphaFoldDB" id="A0A023DWM8"/>
<dbReference type="PANTHER" id="PTHR43261:SF1">
    <property type="entry name" value="RIBOSOME-RELEASING FACTOR 2, MITOCHONDRIAL"/>
    <property type="match status" value="1"/>
</dbReference>
<dbReference type="Pfam" id="PF03764">
    <property type="entry name" value="EFG_IV"/>
    <property type="match status" value="1"/>
</dbReference>
<dbReference type="InterPro" id="IPR020568">
    <property type="entry name" value="Ribosomal_Su5_D2-typ_SF"/>
</dbReference>
<keyword evidence="3" id="KW-0342">GTP-binding</keyword>
<comment type="caution">
    <text evidence="5">The sequence shown here is derived from an EMBL/GenBank/DDBJ whole genome shotgun (WGS) entry which is preliminary data.</text>
</comment>
<gene>
    <name evidence="5" type="ORF">HE1_00015</name>
</gene>
<evidence type="ECO:0000256" key="1">
    <source>
        <dbReference type="ARBA" id="ARBA00022741"/>
    </source>
</evidence>
<dbReference type="EMBL" id="BAUP01000004">
    <property type="protein sequence ID" value="GAJ45706.1"/>
    <property type="molecule type" value="Genomic_DNA"/>
</dbReference>
<dbReference type="InterPro" id="IPR005517">
    <property type="entry name" value="Transl_elong_EFG/EF2_IV"/>
</dbReference>
<organism evidence="5 6">
    <name type="scientific">Holospora elegans E1</name>
    <dbReference type="NCBI Taxonomy" id="1427503"/>
    <lineage>
        <taxon>Bacteria</taxon>
        <taxon>Pseudomonadati</taxon>
        <taxon>Pseudomonadota</taxon>
        <taxon>Alphaproteobacteria</taxon>
        <taxon>Holosporales</taxon>
        <taxon>Holosporaceae</taxon>
        <taxon>Holospora</taxon>
    </lineage>
</organism>
<keyword evidence="6" id="KW-1185">Reference proteome</keyword>
<dbReference type="GO" id="GO:0032790">
    <property type="term" value="P:ribosome disassembly"/>
    <property type="evidence" value="ECO:0007669"/>
    <property type="project" value="TreeGrafter"/>
</dbReference>
<protein>
    <submittedName>
        <fullName evidence="5">Elongation factor G</fullName>
    </submittedName>
</protein>
<dbReference type="GO" id="GO:0003746">
    <property type="term" value="F:translation elongation factor activity"/>
    <property type="evidence" value="ECO:0007669"/>
    <property type="project" value="UniProtKB-KW"/>
</dbReference>
<sequence>MDFKATLIDGSYHDVDSNTLTFEIAGRAAFREAAAKAGPKVLEPVMKVDVVTPETYMGDLNSRRGQV</sequence>
<name>A0A023DWM8_9PROT</name>
<keyword evidence="1" id="KW-0547">Nucleotide-binding</keyword>
<evidence type="ECO:0000313" key="5">
    <source>
        <dbReference type="EMBL" id="GAJ45706.1"/>
    </source>
</evidence>
<dbReference type="PANTHER" id="PTHR43261">
    <property type="entry name" value="TRANSLATION ELONGATION FACTOR G-RELATED"/>
    <property type="match status" value="1"/>
</dbReference>
<evidence type="ECO:0000256" key="3">
    <source>
        <dbReference type="ARBA" id="ARBA00023134"/>
    </source>
</evidence>
<evidence type="ECO:0000256" key="2">
    <source>
        <dbReference type="ARBA" id="ARBA00022917"/>
    </source>
</evidence>